<dbReference type="AlphaFoldDB" id="A0A072P6E3"/>
<dbReference type="HOGENOM" id="CLU_010170_3_1_1"/>
<dbReference type="Pfam" id="PF04082">
    <property type="entry name" value="Fungal_trans"/>
    <property type="match status" value="1"/>
</dbReference>
<evidence type="ECO:0000259" key="5">
    <source>
        <dbReference type="Pfam" id="PF04082"/>
    </source>
</evidence>
<dbReference type="InterPro" id="IPR051127">
    <property type="entry name" value="Fungal_SecMet_Regulators"/>
</dbReference>
<sequence length="541" mass="60095">MLDVDIGDGGSDRVEATAGHMYLLLETYFEAVADEIDTLVTDRALPEAPMLPSLVRRIDSAALEVALAIGAQAGNPNDSSFPLASSYFSHARKVAFEDMLTNQSFSTVRLFLLLAFYTLAACHRNTASMYLGIAAKAAIVTGLHHSADYLSLDSVECSRRLRIWNSLRNIDVLTSFILGKPKNLPAVRHGTNQTDFVSNNVFGHMQPAFNAIREGCSLLEEITSRLSPGNIVHIPTAENLLEQLRTWTQDLPPDLVQFNPKARNAASLNFANRQLLVGNMHVSCVYYFAVILITRPFLIAYLVSRLRGKAPDQLISDPDEASDVNLKNNKVSKLGQVCVNSAIYMADMCQQATLSNFSFRNLCLLKAWIFSAGLVLGFSMFAGEPRKDIEDSFKATCGVLDSIAATSSQAQLYHEILISLSDSVVKYRYRVSAEVRRTVQHYMDQILVIHPVRDMDDIPQDYLNSETVNGGPEDQHASAFVDPVLHANALDPENSMGGHHPLPNTAWLKDLHCEWDDLYLQLSDDFVLDNEPFEKLFYSVE</sequence>
<keyword evidence="4" id="KW-1133">Transmembrane helix</keyword>
<keyword evidence="4" id="KW-0472">Membrane</keyword>
<organism evidence="6 7">
    <name type="scientific">Exophiala aquamarina CBS 119918</name>
    <dbReference type="NCBI Taxonomy" id="1182545"/>
    <lineage>
        <taxon>Eukaryota</taxon>
        <taxon>Fungi</taxon>
        <taxon>Dikarya</taxon>
        <taxon>Ascomycota</taxon>
        <taxon>Pezizomycotina</taxon>
        <taxon>Eurotiomycetes</taxon>
        <taxon>Chaetothyriomycetidae</taxon>
        <taxon>Chaetothyriales</taxon>
        <taxon>Herpotrichiellaceae</taxon>
        <taxon>Exophiala</taxon>
    </lineage>
</organism>
<accession>A0A072P6E3</accession>
<feature type="transmembrane region" description="Helical" evidence="4">
    <location>
        <begin position="285"/>
        <end position="303"/>
    </location>
</feature>
<proteinExistence type="predicted"/>
<protein>
    <recommendedName>
        <fullName evidence="5">Xylanolytic transcriptional activator regulatory domain-containing protein</fullName>
    </recommendedName>
</protein>
<dbReference type="GO" id="GO:0006351">
    <property type="term" value="P:DNA-templated transcription"/>
    <property type="evidence" value="ECO:0007669"/>
    <property type="project" value="InterPro"/>
</dbReference>
<dbReference type="VEuPathDB" id="FungiDB:A1O9_09280"/>
<reference evidence="6 7" key="1">
    <citation type="submission" date="2013-03" db="EMBL/GenBank/DDBJ databases">
        <title>The Genome Sequence of Exophiala aquamarina CBS 119918.</title>
        <authorList>
            <consortium name="The Broad Institute Genomics Platform"/>
            <person name="Cuomo C."/>
            <person name="de Hoog S."/>
            <person name="Gorbushina A."/>
            <person name="Walker B."/>
            <person name="Young S.K."/>
            <person name="Zeng Q."/>
            <person name="Gargeya S."/>
            <person name="Fitzgerald M."/>
            <person name="Haas B."/>
            <person name="Abouelleil A."/>
            <person name="Allen A.W."/>
            <person name="Alvarado L."/>
            <person name="Arachchi H.M."/>
            <person name="Berlin A.M."/>
            <person name="Chapman S.B."/>
            <person name="Gainer-Dewar J."/>
            <person name="Goldberg J."/>
            <person name="Griggs A."/>
            <person name="Gujja S."/>
            <person name="Hansen M."/>
            <person name="Howarth C."/>
            <person name="Imamovic A."/>
            <person name="Ireland A."/>
            <person name="Larimer J."/>
            <person name="McCowan C."/>
            <person name="Murphy C."/>
            <person name="Pearson M."/>
            <person name="Poon T.W."/>
            <person name="Priest M."/>
            <person name="Roberts A."/>
            <person name="Saif S."/>
            <person name="Shea T."/>
            <person name="Sisk P."/>
            <person name="Sykes S."/>
            <person name="Wortman J."/>
            <person name="Nusbaum C."/>
            <person name="Birren B."/>
        </authorList>
    </citation>
    <scope>NUCLEOTIDE SEQUENCE [LARGE SCALE GENOMIC DNA]</scope>
    <source>
        <strain evidence="6 7">CBS 119918</strain>
    </source>
</reference>
<keyword evidence="3" id="KW-0539">Nucleus</keyword>
<feature type="domain" description="Xylanolytic transcriptional activator regulatory" evidence="5">
    <location>
        <begin position="66"/>
        <end position="185"/>
    </location>
</feature>
<keyword evidence="7" id="KW-1185">Reference proteome</keyword>
<name>A0A072P6E3_9EURO</name>
<evidence type="ECO:0000256" key="2">
    <source>
        <dbReference type="ARBA" id="ARBA00023163"/>
    </source>
</evidence>
<dbReference type="GO" id="GO:0000981">
    <property type="term" value="F:DNA-binding transcription factor activity, RNA polymerase II-specific"/>
    <property type="evidence" value="ECO:0007669"/>
    <property type="project" value="TreeGrafter"/>
</dbReference>
<dbReference type="GO" id="GO:0008270">
    <property type="term" value="F:zinc ion binding"/>
    <property type="evidence" value="ECO:0007669"/>
    <property type="project" value="InterPro"/>
</dbReference>
<gene>
    <name evidence="6" type="ORF">A1O9_09280</name>
</gene>
<dbReference type="STRING" id="1182545.A0A072P6E3"/>
<dbReference type="GO" id="GO:0000978">
    <property type="term" value="F:RNA polymerase II cis-regulatory region sequence-specific DNA binding"/>
    <property type="evidence" value="ECO:0007669"/>
    <property type="project" value="TreeGrafter"/>
</dbReference>
<evidence type="ECO:0000313" key="6">
    <source>
        <dbReference type="EMBL" id="KEF54838.1"/>
    </source>
</evidence>
<keyword evidence="1" id="KW-0805">Transcription regulation</keyword>
<dbReference type="GeneID" id="25284190"/>
<feature type="transmembrane region" description="Helical" evidence="4">
    <location>
        <begin position="363"/>
        <end position="382"/>
    </location>
</feature>
<dbReference type="CDD" id="cd12148">
    <property type="entry name" value="fungal_TF_MHR"/>
    <property type="match status" value="1"/>
</dbReference>
<comment type="caution">
    <text evidence="6">The sequence shown here is derived from an EMBL/GenBank/DDBJ whole genome shotgun (WGS) entry which is preliminary data.</text>
</comment>
<dbReference type="RefSeq" id="XP_013257428.1">
    <property type="nucleotide sequence ID" value="XM_013401974.1"/>
</dbReference>
<keyword evidence="4" id="KW-0812">Transmembrane</keyword>
<dbReference type="PANTHER" id="PTHR47424">
    <property type="entry name" value="REGULATORY PROTEIN GAL4"/>
    <property type="match status" value="1"/>
</dbReference>
<dbReference type="GO" id="GO:0005634">
    <property type="term" value="C:nucleus"/>
    <property type="evidence" value="ECO:0007669"/>
    <property type="project" value="TreeGrafter"/>
</dbReference>
<evidence type="ECO:0000256" key="3">
    <source>
        <dbReference type="ARBA" id="ARBA00023242"/>
    </source>
</evidence>
<keyword evidence="2" id="KW-0804">Transcription</keyword>
<dbReference type="PANTHER" id="PTHR47424:SF9">
    <property type="entry name" value="TAH-2"/>
    <property type="match status" value="1"/>
</dbReference>
<dbReference type="EMBL" id="AMGV01000009">
    <property type="protein sequence ID" value="KEF54838.1"/>
    <property type="molecule type" value="Genomic_DNA"/>
</dbReference>
<dbReference type="GO" id="GO:0000435">
    <property type="term" value="P:positive regulation of transcription from RNA polymerase II promoter by galactose"/>
    <property type="evidence" value="ECO:0007669"/>
    <property type="project" value="TreeGrafter"/>
</dbReference>
<evidence type="ECO:0000256" key="4">
    <source>
        <dbReference type="SAM" id="Phobius"/>
    </source>
</evidence>
<evidence type="ECO:0000256" key="1">
    <source>
        <dbReference type="ARBA" id="ARBA00023015"/>
    </source>
</evidence>
<evidence type="ECO:0000313" key="7">
    <source>
        <dbReference type="Proteomes" id="UP000027920"/>
    </source>
</evidence>
<dbReference type="OrthoDB" id="4064873at2759"/>
<dbReference type="Proteomes" id="UP000027920">
    <property type="component" value="Unassembled WGS sequence"/>
</dbReference>
<dbReference type="InterPro" id="IPR007219">
    <property type="entry name" value="XnlR_reg_dom"/>
</dbReference>